<organism evidence="1 2">
    <name type="scientific">Cinara cedri</name>
    <dbReference type="NCBI Taxonomy" id="506608"/>
    <lineage>
        <taxon>Eukaryota</taxon>
        <taxon>Metazoa</taxon>
        <taxon>Ecdysozoa</taxon>
        <taxon>Arthropoda</taxon>
        <taxon>Hexapoda</taxon>
        <taxon>Insecta</taxon>
        <taxon>Pterygota</taxon>
        <taxon>Neoptera</taxon>
        <taxon>Paraneoptera</taxon>
        <taxon>Hemiptera</taxon>
        <taxon>Sternorrhyncha</taxon>
        <taxon>Aphidomorpha</taxon>
        <taxon>Aphidoidea</taxon>
        <taxon>Aphididae</taxon>
        <taxon>Lachninae</taxon>
        <taxon>Cinara</taxon>
    </lineage>
</organism>
<gene>
    <name evidence="1" type="ORF">CINCED_3A007357</name>
</gene>
<accession>A0A5E4NE44</accession>
<dbReference type="AlphaFoldDB" id="A0A5E4NE44"/>
<proteinExistence type="predicted"/>
<sequence>MIYRRESVSRCSNISPRAVRFANSIMYFILARRFAGFRREILPERRADSRDFRREHRGREDSDGAVHAFRYSGVRGTACGTGAPVDVGRFANCCAGDKYARKKKKNTIYSDGIAGR</sequence>
<protein>
    <submittedName>
        <fullName evidence="1">Uncharacterized protein</fullName>
    </submittedName>
</protein>
<dbReference type="Proteomes" id="UP000325440">
    <property type="component" value="Unassembled WGS sequence"/>
</dbReference>
<keyword evidence="2" id="KW-1185">Reference proteome</keyword>
<name>A0A5E4NE44_9HEMI</name>
<reference evidence="1 2" key="1">
    <citation type="submission" date="2019-08" db="EMBL/GenBank/DDBJ databases">
        <authorList>
            <person name="Alioto T."/>
            <person name="Alioto T."/>
            <person name="Gomez Garrido J."/>
        </authorList>
    </citation>
    <scope>NUCLEOTIDE SEQUENCE [LARGE SCALE GENOMIC DNA]</scope>
</reference>
<evidence type="ECO:0000313" key="1">
    <source>
        <dbReference type="EMBL" id="VVC42062.1"/>
    </source>
</evidence>
<dbReference type="EMBL" id="CABPRJ010001935">
    <property type="protein sequence ID" value="VVC42062.1"/>
    <property type="molecule type" value="Genomic_DNA"/>
</dbReference>
<evidence type="ECO:0000313" key="2">
    <source>
        <dbReference type="Proteomes" id="UP000325440"/>
    </source>
</evidence>